<evidence type="ECO:0000256" key="2">
    <source>
        <dbReference type="SAM" id="Phobius"/>
    </source>
</evidence>
<dbReference type="EMBL" id="MN738786">
    <property type="protein sequence ID" value="QHT36888.1"/>
    <property type="molecule type" value="Genomic_DNA"/>
</dbReference>
<dbReference type="Gene3D" id="1.10.720.30">
    <property type="entry name" value="SAP domain"/>
    <property type="match status" value="1"/>
</dbReference>
<feature type="domain" description="SAP" evidence="3">
    <location>
        <begin position="168"/>
        <end position="202"/>
    </location>
</feature>
<dbReference type="AlphaFoldDB" id="A0A6C0F5H8"/>
<feature type="compositionally biased region" description="Acidic residues" evidence="1">
    <location>
        <begin position="135"/>
        <end position="154"/>
    </location>
</feature>
<proteinExistence type="predicted"/>
<evidence type="ECO:0000313" key="4">
    <source>
        <dbReference type="EMBL" id="QHT36888.1"/>
    </source>
</evidence>
<evidence type="ECO:0000259" key="3">
    <source>
        <dbReference type="PROSITE" id="PS50800"/>
    </source>
</evidence>
<evidence type="ECO:0000256" key="1">
    <source>
        <dbReference type="SAM" id="MobiDB-lite"/>
    </source>
</evidence>
<reference evidence="4" key="1">
    <citation type="journal article" date="2020" name="Nature">
        <title>Giant virus diversity and host interactions through global metagenomics.</title>
        <authorList>
            <person name="Schulz F."/>
            <person name="Roux S."/>
            <person name="Paez-Espino D."/>
            <person name="Jungbluth S."/>
            <person name="Walsh D.A."/>
            <person name="Denef V.J."/>
            <person name="McMahon K.D."/>
            <person name="Konstantinidis K.T."/>
            <person name="Eloe-Fadrosh E.A."/>
            <person name="Kyrpides N.C."/>
            <person name="Woyke T."/>
        </authorList>
    </citation>
    <scope>NUCLEOTIDE SEQUENCE</scope>
    <source>
        <strain evidence="4">GVMAG-S-ERX555967-130</strain>
    </source>
</reference>
<organism evidence="4">
    <name type="scientific">viral metagenome</name>
    <dbReference type="NCBI Taxonomy" id="1070528"/>
    <lineage>
        <taxon>unclassified sequences</taxon>
        <taxon>metagenomes</taxon>
        <taxon>organismal metagenomes</taxon>
    </lineage>
</organism>
<dbReference type="SUPFAM" id="SSF68906">
    <property type="entry name" value="SAP domain"/>
    <property type="match status" value="1"/>
</dbReference>
<protein>
    <recommendedName>
        <fullName evidence="3">SAP domain-containing protein</fullName>
    </recommendedName>
</protein>
<name>A0A6C0F5H8_9ZZZZ</name>
<dbReference type="InterPro" id="IPR036361">
    <property type="entry name" value="SAP_dom_sf"/>
</dbReference>
<feature type="region of interest" description="Disordered" evidence="1">
    <location>
        <begin position="115"/>
        <end position="158"/>
    </location>
</feature>
<keyword evidence="2" id="KW-1133">Transmembrane helix</keyword>
<dbReference type="SMART" id="SM00513">
    <property type="entry name" value="SAP"/>
    <property type="match status" value="1"/>
</dbReference>
<dbReference type="InterPro" id="IPR003034">
    <property type="entry name" value="SAP_dom"/>
</dbReference>
<accession>A0A6C0F5H8</accession>
<feature type="compositionally biased region" description="Low complexity" evidence="1">
    <location>
        <begin position="120"/>
        <end position="134"/>
    </location>
</feature>
<dbReference type="PROSITE" id="PS50800">
    <property type="entry name" value="SAP"/>
    <property type="match status" value="1"/>
</dbReference>
<feature type="transmembrane region" description="Helical" evidence="2">
    <location>
        <begin position="12"/>
        <end position="31"/>
    </location>
</feature>
<dbReference type="Pfam" id="PF02037">
    <property type="entry name" value="SAP"/>
    <property type="match status" value="1"/>
</dbReference>
<sequence length="206" mass="23085">MFGQFTLNGGFQTILCFVLILLIGGFAYIEISRLKKRVNSLSNEIKMLSHPVKQSETTQDLGVSFDTKIHPENNSVFVDQTFDAIQQTDLFALMKDPVISSIDEVTQSHEQIIDTKEQPQPDVVSQPQPDVVSQPEEEVVSQPEEEVVSSDTPDDTIKIITSKPSSVYDSKTVSELKEILQEKGLPLSGNKTKLIKRILEHEQTQK</sequence>
<keyword evidence="2" id="KW-0812">Transmembrane</keyword>
<keyword evidence="2" id="KW-0472">Membrane</keyword>